<comment type="catalytic activity">
    <reaction evidence="8">
        <text>a 5'-end triphospho-ribonucleoside in mRNA + H2O = a 5'-end diphospho-ribonucleoside in mRNA + phosphate + H(+)</text>
        <dbReference type="Rhea" id="RHEA:67004"/>
        <dbReference type="Rhea" id="RHEA-COMP:17164"/>
        <dbReference type="Rhea" id="RHEA-COMP:17165"/>
        <dbReference type="ChEBI" id="CHEBI:15377"/>
        <dbReference type="ChEBI" id="CHEBI:15378"/>
        <dbReference type="ChEBI" id="CHEBI:43474"/>
        <dbReference type="ChEBI" id="CHEBI:167616"/>
        <dbReference type="ChEBI" id="CHEBI:167618"/>
        <dbReference type="EC" id="3.6.1.74"/>
    </reaction>
    <physiologicalReaction direction="left-to-right" evidence="8">
        <dbReference type="Rhea" id="RHEA:67005"/>
    </physiologicalReaction>
</comment>
<protein>
    <recommendedName>
        <fullName evidence="7">mRNA 5'-phosphatase</fullName>
        <ecNumber evidence="7">3.6.1.74</ecNumber>
    </recommendedName>
</protein>
<sequence>MKFSPLTHPDNPKSKDQFELDDDIDEQVRHYRFVPGVDEMSFRKIQRKLNRQRKASLHVWGKVDDIKKEMMERKKEKILLRKSQQSEADKKIKEEIDEGYEEEDYAKSEEEMRESPLSDVGFGGEEEEEQWGFFDEDDAEGSEGREKSPDNYGSDDRPSDQSGDMFDSEFHPKRQAVGHEDADSQEEKEYDGPRSDMGTYSTGQGPTGSQDTGDSRLKKRGSRSSDQDSEAKDLGDESADSGAKLDITPPTPGEIMLEYPQIYQFEKELTEDRFYSVKTRDQRVRMTSVPLDLADHDLEQKVRESSLMRKRRLAFMDIFMPHCNVDIRISASREEKDLRVDPEGTLCSAGDAELEDVVPVTAEDVFIADKTLKMETRGKLKSVGNSFVVNRLGQVTGIDVRKKNRLSVFRWPFRIDVTRVHVYNMMTLKHQDVREVELEFYDVDALREEKLKMMDGKPSKFMDLCFAFTSNIRSFCEVISEDGI</sequence>
<evidence type="ECO:0000313" key="11">
    <source>
        <dbReference type="EMBL" id="GKT37317.1"/>
    </source>
</evidence>
<dbReference type="PANTHER" id="PTHR28118:SF1">
    <property type="entry name" value="POLYNUCLEOTIDE 5'-TRIPHOSPHATASE CTL1-RELATED"/>
    <property type="match status" value="1"/>
</dbReference>
<feature type="domain" description="mRNA triphosphatase Cet1-like" evidence="10">
    <location>
        <begin position="263"/>
        <end position="334"/>
    </location>
</feature>
<comment type="cofactor">
    <cofactor evidence="1">
        <name>Mg(2+)</name>
        <dbReference type="ChEBI" id="CHEBI:18420"/>
    </cofactor>
</comment>
<comment type="subcellular location">
    <subcellularLocation>
        <location evidence="2">Nucleus</location>
    </subcellularLocation>
</comment>
<name>A0ABQ5KY03_9EUKA</name>
<dbReference type="PANTHER" id="PTHR28118">
    <property type="entry name" value="POLYNUCLEOTIDE 5'-TRIPHOSPHATASE-RELATED"/>
    <property type="match status" value="1"/>
</dbReference>
<proteinExistence type="inferred from homology"/>
<evidence type="ECO:0000256" key="7">
    <source>
        <dbReference type="ARBA" id="ARBA00035028"/>
    </source>
</evidence>
<evidence type="ECO:0000313" key="12">
    <source>
        <dbReference type="Proteomes" id="UP001057375"/>
    </source>
</evidence>
<feature type="compositionally biased region" description="Basic and acidic residues" evidence="9">
    <location>
        <begin position="223"/>
        <end position="235"/>
    </location>
</feature>
<evidence type="ECO:0000256" key="2">
    <source>
        <dbReference type="ARBA" id="ARBA00004123"/>
    </source>
</evidence>
<dbReference type="Proteomes" id="UP001057375">
    <property type="component" value="Unassembled WGS sequence"/>
</dbReference>
<dbReference type="InterPro" id="IPR037009">
    <property type="entry name" value="mRNA_triPase_Cet1_sf"/>
</dbReference>
<dbReference type="Gene3D" id="3.20.100.10">
    <property type="entry name" value="mRNA triphosphatase Cet1-like"/>
    <property type="match status" value="1"/>
</dbReference>
<feature type="region of interest" description="Disordered" evidence="9">
    <location>
        <begin position="77"/>
        <end position="255"/>
    </location>
</feature>
<evidence type="ECO:0000256" key="3">
    <source>
        <dbReference type="ARBA" id="ARBA00006345"/>
    </source>
</evidence>
<organism evidence="11 12">
    <name type="scientific">Aduncisulcus paluster</name>
    <dbReference type="NCBI Taxonomy" id="2918883"/>
    <lineage>
        <taxon>Eukaryota</taxon>
        <taxon>Metamonada</taxon>
        <taxon>Carpediemonas-like organisms</taxon>
        <taxon>Aduncisulcus</taxon>
    </lineage>
</organism>
<feature type="compositionally biased region" description="Polar residues" evidence="9">
    <location>
        <begin position="198"/>
        <end position="212"/>
    </location>
</feature>
<reference evidence="11" key="1">
    <citation type="submission" date="2022-03" db="EMBL/GenBank/DDBJ databases">
        <title>Draft genome sequence of Aduncisulcus paluster, a free-living microaerophilic Fornicata.</title>
        <authorList>
            <person name="Yuyama I."/>
            <person name="Kume K."/>
            <person name="Tamura T."/>
            <person name="Inagaki Y."/>
            <person name="Hashimoto T."/>
        </authorList>
    </citation>
    <scope>NUCLEOTIDE SEQUENCE</scope>
    <source>
        <strain evidence="11">NY0171</strain>
    </source>
</reference>
<dbReference type="SUPFAM" id="SSF55154">
    <property type="entry name" value="CYTH-like phosphatases"/>
    <property type="match status" value="2"/>
</dbReference>
<evidence type="ECO:0000256" key="9">
    <source>
        <dbReference type="SAM" id="MobiDB-lite"/>
    </source>
</evidence>
<dbReference type="Pfam" id="PF02940">
    <property type="entry name" value="mRNA_triPase"/>
    <property type="match status" value="1"/>
</dbReference>
<dbReference type="EC" id="3.6.1.74" evidence="7"/>
<comment type="caution">
    <text evidence="11">The sequence shown here is derived from an EMBL/GenBank/DDBJ whole genome shotgun (WGS) entry which is preliminary data.</text>
</comment>
<comment type="similarity">
    <text evidence="3">Belongs to the fungal TPase family.</text>
</comment>
<keyword evidence="5" id="KW-0378">Hydrolase</keyword>
<keyword evidence="6" id="KW-0539">Nucleus</keyword>
<dbReference type="InterPro" id="IPR004206">
    <property type="entry name" value="mRNA_triPase_Cet1"/>
</dbReference>
<keyword evidence="12" id="KW-1185">Reference proteome</keyword>
<feature type="compositionally biased region" description="Acidic residues" evidence="9">
    <location>
        <begin position="124"/>
        <end position="141"/>
    </location>
</feature>
<evidence type="ECO:0000256" key="4">
    <source>
        <dbReference type="ARBA" id="ARBA00022664"/>
    </source>
</evidence>
<gene>
    <name evidence="11" type="ORF">ADUPG1_010127</name>
</gene>
<accession>A0ABQ5KY03</accession>
<evidence type="ECO:0000256" key="1">
    <source>
        <dbReference type="ARBA" id="ARBA00001946"/>
    </source>
</evidence>
<evidence type="ECO:0000259" key="10">
    <source>
        <dbReference type="Pfam" id="PF02940"/>
    </source>
</evidence>
<feature type="region of interest" description="Disordered" evidence="9">
    <location>
        <begin position="1"/>
        <end position="20"/>
    </location>
</feature>
<dbReference type="InterPro" id="IPR033469">
    <property type="entry name" value="CYTH-like_dom_sf"/>
</dbReference>
<evidence type="ECO:0000256" key="5">
    <source>
        <dbReference type="ARBA" id="ARBA00022801"/>
    </source>
</evidence>
<feature type="compositionally biased region" description="Basic and acidic residues" evidence="9">
    <location>
        <begin position="105"/>
        <end position="116"/>
    </location>
</feature>
<evidence type="ECO:0000256" key="8">
    <source>
        <dbReference type="ARBA" id="ARBA00047740"/>
    </source>
</evidence>
<evidence type="ECO:0000256" key="6">
    <source>
        <dbReference type="ARBA" id="ARBA00023242"/>
    </source>
</evidence>
<feature type="compositionally biased region" description="Basic and acidic residues" evidence="9">
    <location>
        <begin position="168"/>
        <end position="194"/>
    </location>
</feature>
<dbReference type="EMBL" id="BQXS01011449">
    <property type="protein sequence ID" value="GKT37317.1"/>
    <property type="molecule type" value="Genomic_DNA"/>
</dbReference>
<dbReference type="InterPro" id="IPR040343">
    <property type="entry name" value="Cet1/Ctl1"/>
</dbReference>
<feature type="compositionally biased region" description="Acidic residues" evidence="9">
    <location>
        <begin position="95"/>
        <end position="104"/>
    </location>
</feature>
<feature type="compositionally biased region" description="Basic and acidic residues" evidence="9">
    <location>
        <begin position="142"/>
        <end position="159"/>
    </location>
</feature>
<keyword evidence="4" id="KW-0507">mRNA processing</keyword>